<name>A0A4P9ZIF9_9ASCO</name>
<protein>
    <recommendedName>
        <fullName evidence="3">F-box domain-containing protein</fullName>
    </recommendedName>
</protein>
<proteinExistence type="predicted"/>
<evidence type="ECO:0008006" key="3">
    <source>
        <dbReference type="Google" id="ProtNLM"/>
    </source>
</evidence>
<dbReference type="AlphaFoldDB" id="A0A4P9ZIF9"/>
<dbReference type="Proteomes" id="UP000268321">
    <property type="component" value="Unassembled WGS sequence"/>
</dbReference>
<keyword evidence="2" id="KW-1185">Reference proteome</keyword>
<gene>
    <name evidence="1" type="ORF">METBISCDRAFT_21046</name>
</gene>
<dbReference type="EMBL" id="ML004429">
    <property type="protein sequence ID" value="RKP32778.1"/>
    <property type="molecule type" value="Genomic_DNA"/>
</dbReference>
<organism evidence="1 2">
    <name type="scientific">Metschnikowia bicuspidata</name>
    <dbReference type="NCBI Taxonomy" id="27322"/>
    <lineage>
        <taxon>Eukaryota</taxon>
        <taxon>Fungi</taxon>
        <taxon>Dikarya</taxon>
        <taxon>Ascomycota</taxon>
        <taxon>Saccharomycotina</taxon>
        <taxon>Pichiomycetes</taxon>
        <taxon>Metschnikowiaceae</taxon>
        <taxon>Metschnikowia</taxon>
    </lineage>
</organism>
<accession>A0A4P9ZIF9</accession>
<dbReference type="OrthoDB" id="4075484at2759"/>
<evidence type="ECO:0000313" key="2">
    <source>
        <dbReference type="Proteomes" id="UP000268321"/>
    </source>
</evidence>
<evidence type="ECO:0000313" key="1">
    <source>
        <dbReference type="EMBL" id="RKP32778.1"/>
    </source>
</evidence>
<reference evidence="2" key="1">
    <citation type="journal article" date="2018" name="Nat. Microbiol.">
        <title>Leveraging single-cell genomics to expand the fungal tree of life.</title>
        <authorList>
            <person name="Ahrendt S.R."/>
            <person name="Quandt C.A."/>
            <person name="Ciobanu D."/>
            <person name="Clum A."/>
            <person name="Salamov A."/>
            <person name="Andreopoulos B."/>
            <person name="Cheng J.F."/>
            <person name="Woyke T."/>
            <person name="Pelin A."/>
            <person name="Henrissat B."/>
            <person name="Reynolds N.K."/>
            <person name="Benny G.L."/>
            <person name="Smith M.E."/>
            <person name="James T.Y."/>
            <person name="Grigoriev I.V."/>
        </authorList>
    </citation>
    <scope>NUCLEOTIDE SEQUENCE [LARGE SCALE GENOMIC DNA]</scope>
    <source>
        <strain evidence="2">Baker2002</strain>
    </source>
</reference>
<sequence length="578" mass="66053">MDGFQWWQLPPEILDLIFTKLLPADYVKFYRLCNKKHFLNDPARLLAVLGSNFGAEIEAFEWDPVHDITTEQFTEAADKFSEFVSNVVKSLHGIANAEHHGHSVPLARDYRALLDLVTQVACSNTHPIVALHHLRTVDIEWNAQLSSIYMHSLVSPYTLNVAQSSWSRHMFHMQQFAACVRFFHRADPNTHRDLERCYFELSRCHLEFGLLAPCRVKKLRQLRTQVANFTGVHSGGLLFASSSAFQDYLRSVVFIILRILKPQDPLPTENGNLFRFYKGETRAEMEICLAVVGKILQEEVFDKIVLQTPEKRYSHVTVKISPKFIIAGDMYISLSQKDFSVSVYHEEQVLSLAASILRPLRYIDAVRTFSHIDSTLRAFQCAARSELVNKDWQGEKISTCPERLRFVRTLMISVCQREDLPMTILKTLTRYPDFYLYHACAKTLVGLLEEHDTVDSFIPALSAGDIQHSLFVNIRSHYLGIRLKMREDAASDWTSRDTNCHVLPIDSLEVSVAQEESIQSLGATDFGAAFPEFLRWLLCTEGVSLVTRFFLPRLCISESLIEFEEAEPAEQTGLRARG</sequence>